<reference evidence="1 2" key="1">
    <citation type="journal article" date="2013" name="Genome Biol. Evol.">
        <title>Genomes of Stigonematalean cyanobacteria (subsection V) and the evolution of oxygenic photosynthesis from prokaryotes to plastids.</title>
        <authorList>
            <person name="Dagan T."/>
            <person name="Roettger M."/>
            <person name="Stucken K."/>
            <person name="Landan G."/>
            <person name="Koch R."/>
            <person name="Major P."/>
            <person name="Gould S.B."/>
            <person name="Goremykin V.V."/>
            <person name="Rippka R."/>
            <person name="Tandeau de Marsac N."/>
            <person name="Gugger M."/>
            <person name="Lockhart P.J."/>
            <person name="Allen J.F."/>
            <person name="Brune I."/>
            <person name="Maus I."/>
            <person name="Puhler A."/>
            <person name="Martin W.F."/>
        </authorList>
    </citation>
    <scope>NUCLEOTIDE SEQUENCE [LARGE SCALE GENOMIC DNA]</scope>
    <source>
        <strain evidence="1 2">PCC 7110</strain>
    </source>
</reference>
<name>A0A139XC42_9CYAN</name>
<protein>
    <submittedName>
        <fullName evidence="1">Uncharacterized protein</fullName>
    </submittedName>
</protein>
<dbReference type="STRING" id="128403.WA1_19850"/>
<proteinExistence type="predicted"/>
<dbReference type="Proteomes" id="UP000076925">
    <property type="component" value="Unassembled WGS sequence"/>
</dbReference>
<organism evidence="1 2">
    <name type="scientific">Scytonema hofmannii PCC 7110</name>
    <dbReference type="NCBI Taxonomy" id="128403"/>
    <lineage>
        <taxon>Bacteria</taxon>
        <taxon>Bacillati</taxon>
        <taxon>Cyanobacteriota</taxon>
        <taxon>Cyanophyceae</taxon>
        <taxon>Nostocales</taxon>
        <taxon>Scytonemataceae</taxon>
        <taxon>Scytonema</taxon>
    </lineage>
</organism>
<evidence type="ECO:0000313" key="1">
    <source>
        <dbReference type="EMBL" id="KYC42236.1"/>
    </source>
</evidence>
<gene>
    <name evidence="1" type="ORF">WA1_19850</name>
</gene>
<dbReference type="AlphaFoldDB" id="A0A139XC42"/>
<dbReference type="EMBL" id="ANNX02000020">
    <property type="protein sequence ID" value="KYC42236.1"/>
    <property type="molecule type" value="Genomic_DNA"/>
</dbReference>
<sequence length="98" mass="11287">MEDFGLEDEAQVLFVEQPGRFHLDMGLLMIDNGQVIVNDSEESFKKQFSEEESIPEEIKRRKALEDRAAKDLQEGGVEVIRKPLANEKFNFFKPTKGQ</sequence>
<accession>A0A139XC42</accession>
<dbReference type="RefSeq" id="WP_017741814.1">
    <property type="nucleotide sequence ID" value="NZ_KQ976354.1"/>
</dbReference>
<evidence type="ECO:0000313" key="2">
    <source>
        <dbReference type="Proteomes" id="UP000076925"/>
    </source>
</evidence>
<keyword evidence="2" id="KW-1185">Reference proteome</keyword>
<dbReference type="OrthoDB" id="526645at2"/>
<comment type="caution">
    <text evidence="1">The sequence shown here is derived from an EMBL/GenBank/DDBJ whole genome shotgun (WGS) entry which is preliminary data.</text>
</comment>